<evidence type="ECO:0000256" key="1">
    <source>
        <dbReference type="RuleBase" id="RU000363"/>
    </source>
</evidence>
<protein>
    <submittedName>
        <fullName evidence="3">NAD(P)-dependent dehydrogenase, short-chain alcohol dehydrogenase family</fullName>
    </submittedName>
</protein>
<dbReference type="InterPro" id="IPR036291">
    <property type="entry name" value="NAD(P)-bd_dom_sf"/>
</dbReference>
<dbReference type="SMART" id="SM00822">
    <property type="entry name" value="PKS_KR"/>
    <property type="match status" value="1"/>
</dbReference>
<dbReference type="PRINTS" id="PR00081">
    <property type="entry name" value="GDHRDH"/>
</dbReference>
<dbReference type="PANTHER" id="PTHR45458:SF1">
    <property type="entry name" value="SHORT CHAIN DEHYDROGENASE"/>
    <property type="match status" value="1"/>
</dbReference>
<evidence type="ECO:0000313" key="3">
    <source>
        <dbReference type="EMBL" id="SDG72269.1"/>
    </source>
</evidence>
<dbReference type="STRING" id="83401.SAMN05421742_102228"/>
<dbReference type="Gene3D" id="3.40.50.720">
    <property type="entry name" value="NAD(P)-binding Rossmann-like Domain"/>
    <property type="match status" value="1"/>
</dbReference>
<dbReference type="CDD" id="cd05325">
    <property type="entry name" value="carb_red_sniffer_like_SDR_c"/>
    <property type="match status" value="1"/>
</dbReference>
<organism evidence="3 4">
    <name type="scientific">Roseospirillum parvum</name>
    <dbReference type="NCBI Taxonomy" id="83401"/>
    <lineage>
        <taxon>Bacteria</taxon>
        <taxon>Pseudomonadati</taxon>
        <taxon>Pseudomonadota</taxon>
        <taxon>Alphaproteobacteria</taxon>
        <taxon>Rhodospirillales</taxon>
        <taxon>Rhodospirillaceae</taxon>
        <taxon>Roseospirillum</taxon>
    </lineage>
</organism>
<evidence type="ECO:0000313" key="4">
    <source>
        <dbReference type="Proteomes" id="UP000217076"/>
    </source>
</evidence>
<sequence>MPTVLIIGANRGLGLEFARQYRKENWQVVATCRDPEAAGDLKAVAHEVLGLDVADPDSIAAFVKALAAPSLDVVIHNAGIYGPKGSGTGFGEVDPEAWAPVFRTNAMGPLLVTQALAEAGRLGVPCRLAVLTSKMGSIGDNTSGGNYIYRSSKAAANAVTRSMAHDLKGRGVTCVALHPGWVRTDMGGPHGLIDAPESVAGMMAVLDQLEPGDAGKFLSYDGSEIPW</sequence>
<keyword evidence="4" id="KW-1185">Reference proteome</keyword>
<dbReference type="Proteomes" id="UP000217076">
    <property type="component" value="Unassembled WGS sequence"/>
</dbReference>
<comment type="similarity">
    <text evidence="1">Belongs to the short-chain dehydrogenases/reductases (SDR) family.</text>
</comment>
<feature type="domain" description="Ketoreductase" evidence="2">
    <location>
        <begin position="2"/>
        <end position="202"/>
    </location>
</feature>
<accession>A0A1G7WK90</accession>
<dbReference type="InterPro" id="IPR002347">
    <property type="entry name" value="SDR_fam"/>
</dbReference>
<dbReference type="PRINTS" id="PR00080">
    <property type="entry name" value="SDRFAMILY"/>
</dbReference>
<name>A0A1G7WK90_9PROT</name>
<dbReference type="GO" id="GO:0016616">
    <property type="term" value="F:oxidoreductase activity, acting on the CH-OH group of donors, NAD or NADP as acceptor"/>
    <property type="evidence" value="ECO:0007669"/>
    <property type="project" value="TreeGrafter"/>
</dbReference>
<dbReference type="InterPro" id="IPR052184">
    <property type="entry name" value="SDR_enzymes"/>
</dbReference>
<dbReference type="EMBL" id="FNCV01000002">
    <property type="protein sequence ID" value="SDG72269.1"/>
    <property type="molecule type" value="Genomic_DNA"/>
</dbReference>
<dbReference type="RefSeq" id="WP_092615882.1">
    <property type="nucleotide sequence ID" value="NZ_FNCV01000002.1"/>
</dbReference>
<dbReference type="AlphaFoldDB" id="A0A1G7WK90"/>
<dbReference type="InterPro" id="IPR057326">
    <property type="entry name" value="KR_dom"/>
</dbReference>
<reference evidence="4" key="1">
    <citation type="submission" date="2016-10" db="EMBL/GenBank/DDBJ databases">
        <authorList>
            <person name="Varghese N."/>
            <person name="Submissions S."/>
        </authorList>
    </citation>
    <scope>NUCLEOTIDE SEQUENCE [LARGE SCALE GENOMIC DNA]</scope>
    <source>
        <strain evidence="4">930I</strain>
    </source>
</reference>
<proteinExistence type="inferred from homology"/>
<gene>
    <name evidence="3" type="ORF">SAMN05421742_102228</name>
</gene>
<dbReference type="SUPFAM" id="SSF51735">
    <property type="entry name" value="NAD(P)-binding Rossmann-fold domains"/>
    <property type="match status" value="1"/>
</dbReference>
<dbReference type="PANTHER" id="PTHR45458">
    <property type="entry name" value="SHORT-CHAIN DEHYDROGENASE/REDUCTASE SDR"/>
    <property type="match status" value="1"/>
</dbReference>
<evidence type="ECO:0000259" key="2">
    <source>
        <dbReference type="SMART" id="SM00822"/>
    </source>
</evidence>
<dbReference type="OrthoDB" id="9785826at2"/>
<dbReference type="Pfam" id="PF00106">
    <property type="entry name" value="adh_short"/>
    <property type="match status" value="1"/>
</dbReference>